<dbReference type="EMBL" id="NGAF01000051">
    <property type="protein sequence ID" value="OXR39934.1"/>
    <property type="molecule type" value="Genomic_DNA"/>
</dbReference>
<comment type="caution">
    <text evidence="2">The sequence shown here is derived from an EMBL/GenBank/DDBJ whole genome shotgun (WGS) entry which is preliminary data.</text>
</comment>
<proteinExistence type="predicted"/>
<evidence type="ECO:0000313" key="3">
    <source>
        <dbReference type="Proteomes" id="UP000215506"/>
    </source>
</evidence>
<reference evidence="2 3" key="1">
    <citation type="submission" date="2017-07" db="EMBL/GenBank/DDBJ databases">
        <title>First draft Genome Sequence of Nocardia cerradoensis isolated from human infection.</title>
        <authorList>
            <person name="Carrasco G."/>
        </authorList>
    </citation>
    <scope>NUCLEOTIDE SEQUENCE [LARGE SCALE GENOMIC DNA]</scope>
    <source>
        <strain evidence="2 3">CNM20130759</strain>
    </source>
</reference>
<keyword evidence="3" id="KW-1185">Reference proteome</keyword>
<keyword evidence="1" id="KW-0812">Transmembrane</keyword>
<gene>
    <name evidence="2" type="ORF">B7C42_07997</name>
</gene>
<protein>
    <submittedName>
        <fullName evidence="2">Uncharacterized protein</fullName>
    </submittedName>
</protein>
<evidence type="ECO:0000256" key="1">
    <source>
        <dbReference type="SAM" id="Phobius"/>
    </source>
</evidence>
<dbReference type="RefSeq" id="WP_157170323.1">
    <property type="nucleotide sequence ID" value="NZ_JAAXOR010000008.1"/>
</dbReference>
<name>A0A231GTI5_9NOCA</name>
<feature type="transmembrane region" description="Helical" evidence="1">
    <location>
        <begin position="27"/>
        <end position="47"/>
    </location>
</feature>
<dbReference type="Proteomes" id="UP000215506">
    <property type="component" value="Unassembled WGS sequence"/>
</dbReference>
<evidence type="ECO:0000313" key="2">
    <source>
        <dbReference type="EMBL" id="OXR39934.1"/>
    </source>
</evidence>
<sequence length="56" mass="6275">MSRAPLLLVVAMVGLYALVTSPDLVIGIVIAAAVFVFGLRWLVSTMFRRPRGMWRR</sequence>
<keyword evidence="1" id="KW-0472">Membrane</keyword>
<organism evidence="2 3">
    <name type="scientific">Nocardia cerradoensis</name>
    <dbReference type="NCBI Taxonomy" id="85688"/>
    <lineage>
        <taxon>Bacteria</taxon>
        <taxon>Bacillati</taxon>
        <taxon>Actinomycetota</taxon>
        <taxon>Actinomycetes</taxon>
        <taxon>Mycobacteriales</taxon>
        <taxon>Nocardiaceae</taxon>
        <taxon>Nocardia</taxon>
    </lineage>
</organism>
<dbReference type="AlphaFoldDB" id="A0A231GTI5"/>
<keyword evidence="1" id="KW-1133">Transmembrane helix</keyword>
<accession>A0A231GTI5</accession>